<keyword evidence="5" id="KW-0808">Transferase</keyword>
<evidence type="ECO:0000256" key="10">
    <source>
        <dbReference type="SAM" id="MobiDB-lite"/>
    </source>
</evidence>
<protein>
    <recommendedName>
        <fullName evidence="14">Integral membrane protein</fullName>
    </recommendedName>
</protein>
<evidence type="ECO:0000256" key="11">
    <source>
        <dbReference type="SAM" id="Phobius"/>
    </source>
</evidence>
<evidence type="ECO:0000256" key="7">
    <source>
        <dbReference type="ARBA" id="ARBA00022824"/>
    </source>
</evidence>
<keyword evidence="8 11" id="KW-1133">Transmembrane helix</keyword>
<evidence type="ECO:0008006" key="14">
    <source>
        <dbReference type="Google" id="ProtNLM"/>
    </source>
</evidence>
<evidence type="ECO:0000256" key="2">
    <source>
        <dbReference type="ARBA" id="ARBA00004687"/>
    </source>
</evidence>
<keyword evidence="3" id="KW-0337">GPI-anchor biosynthesis</keyword>
<gene>
    <name evidence="12" type="ORF">LX83_001393</name>
</gene>
<keyword evidence="6 11" id="KW-0812">Transmembrane</keyword>
<reference evidence="12" key="1">
    <citation type="submission" date="2022-06" db="EMBL/GenBank/DDBJ databases">
        <title>Genomic Encyclopedia of Archaeal and Bacterial Type Strains, Phase II (KMG-II): from individual species to whole genera.</title>
        <authorList>
            <person name="Goeker M."/>
        </authorList>
    </citation>
    <scope>NUCLEOTIDE SEQUENCE</scope>
    <source>
        <strain evidence="12">DSM 43935</strain>
    </source>
</reference>
<evidence type="ECO:0000256" key="5">
    <source>
        <dbReference type="ARBA" id="ARBA00022679"/>
    </source>
</evidence>
<proteinExistence type="predicted"/>
<feature type="region of interest" description="Disordered" evidence="10">
    <location>
        <begin position="1"/>
        <end position="75"/>
    </location>
</feature>
<feature type="transmembrane region" description="Helical" evidence="11">
    <location>
        <begin position="215"/>
        <end position="238"/>
    </location>
</feature>
<feature type="transmembrane region" description="Helical" evidence="11">
    <location>
        <begin position="181"/>
        <end position="203"/>
    </location>
</feature>
<evidence type="ECO:0000256" key="8">
    <source>
        <dbReference type="ARBA" id="ARBA00022989"/>
    </source>
</evidence>
<dbReference type="AlphaFoldDB" id="A0AAE3GB40"/>
<name>A0AAE3GB40_9PSEU</name>
<keyword evidence="9 11" id="KW-0472">Membrane</keyword>
<feature type="transmembrane region" description="Helical" evidence="11">
    <location>
        <begin position="411"/>
        <end position="427"/>
    </location>
</feature>
<evidence type="ECO:0000256" key="9">
    <source>
        <dbReference type="ARBA" id="ARBA00023136"/>
    </source>
</evidence>
<comment type="caution">
    <text evidence="12">The sequence shown here is derived from an EMBL/GenBank/DDBJ whole genome shotgun (WGS) entry which is preliminary data.</text>
</comment>
<keyword evidence="13" id="KW-1185">Reference proteome</keyword>
<dbReference type="GO" id="GO:0016020">
    <property type="term" value="C:membrane"/>
    <property type="evidence" value="ECO:0007669"/>
    <property type="project" value="GOC"/>
</dbReference>
<dbReference type="PANTHER" id="PTHR12468">
    <property type="entry name" value="GPI MANNOSYLTRANSFERASE 2"/>
    <property type="match status" value="1"/>
</dbReference>
<evidence type="ECO:0000256" key="1">
    <source>
        <dbReference type="ARBA" id="ARBA00004477"/>
    </source>
</evidence>
<dbReference type="InterPro" id="IPR007315">
    <property type="entry name" value="PIG-V/Gpi18"/>
</dbReference>
<evidence type="ECO:0000313" key="13">
    <source>
        <dbReference type="Proteomes" id="UP001206128"/>
    </source>
</evidence>
<evidence type="ECO:0000256" key="4">
    <source>
        <dbReference type="ARBA" id="ARBA00022676"/>
    </source>
</evidence>
<accession>A0AAE3GB40</accession>
<feature type="transmembrane region" description="Helical" evidence="11">
    <location>
        <begin position="434"/>
        <end position="459"/>
    </location>
</feature>
<feature type="transmembrane region" description="Helical" evidence="11">
    <location>
        <begin position="300"/>
        <end position="318"/>
    </location>
</feature>
<dbReference type="GO" id="GO:0000009">
    <property type="term" value="F:alpha-1,6-mannosyltransferase activity"/>
    <property type="evidence" value="ECO:0007669"/>
    <property type="project" value="InterPro"/>
</dbReference>
<dbReference type="PANTHER" id="PTHR12468:SF2">
    <property type="entry name" value="GPI MANNOSYLTRANSFERASE 2"/>
    <property type="match status" value="1"/>
</dbReference>
<feature type="transmembrane region" description="Helical" evidence="11">
    <location>
        <begin position="387"/>
        <end position="405"/>
    </location>
</feature>
<feature type="transmembrane region" description="Helical" evidence="11">
    <location>
        <begin position="258"/>
        <end position="288"/>
    </location>
</feature>
<organism evidence="12 13">
    <name type="scientific">Goodfellowiella coeruleoviolacea</name>
    <dbReference type="NCBI Taxonomy" id="334858"/>
    <lineage>
        <taxon>Bacteria</taxon>
        <taxon>Bacillati</taxon>
        <taxon>Actinomycetota</taxon>
        <taxon>Actinomycetes</taxon>
        <taxon>Pseudonocardiales</taxon>
        <taxon>Pseudonocardiaceae</taxon>
        <taxon>Goodfellowiella</taxon>
    </lineage>
</organism>
<feature type="compositionally biased region" description="Low complexity" evidence="10">
    <location>
        <begin position="36"/>
        <end position="69"/>
    </location>
</feature>
<dbReference type="GO" id="GO:0004376">
    <property type="term" value="F:GPI mannosyltransferase activity"/>
    <property type="evidence" value="ECO:0007669"/>
    <property type="project" value="InterPro"/>
</dbReference>
<comment type="subcellular location">
    <subcellularLocation>
        <location evidence="1">Endoplasmic reticulum membrane</location>
        <topology evidence="1">Multi-pass membrane protein</topology>
    </subcellularLocation>
</comment>
<sequence length="460" mass="48148">MSATGATEAADGAGPPVTGASAGEPERARTGTAHVPPTTGGPAPRAARTAPAPAPATAPTAPTALTAPTSRPGLREWFTERTGRWNQYRVALLAAPALLYLVIRQIGLLVLGWMADGNKVSVVSALTSWDGQWFLGIAQGGYQGVPSGLVDAFGRRSDETPMAFFPGYPTLVRWVAELPGLSLVGAAFVVSLVSGVVCAYGLHRLGQRVTGGSRRAGLLLVALFAASPMAIVLSMTYSEATFCALAAWALVGVVERRWLLAGLCCLAAGLVRPTAAALVVAVGLAALVAVIRGRDGWRPWVGGALAPLGLLGYLGYVASQTGQLDGWFAVQRRGWASRFDLGAATWKFGLDILTAPRSVLELTTVWLLIGAVALVVVSLRRRIQWPLVVYGLGVLVMDVGSNGLMNSKARLLLPAFTLLIPVAVGLARRRPTTALTLAAFVALFSAWFGAYSITAWPYAI</sequence>
<evidence type="ECO:0000313" key="12">
    <source>
        <dbReference type="EMBL" id="MCP2164553.1"/>
    </source>
</evidence>
<evidence type="ECO:0000256" key="6">
    <source>
        <dbReference type="ARBA" id="ARBA00022692"/>
    </source>
</evidence>
<comment type="pathway">
    <text evidence="2">Glycolipid biosynthesis; glycosylphosphatidylinositol-anchor biosynthesis.</text>
</comment>
<feature type="transmembrane region" description="Helical" evidence="11">
    <location>
        <begin position="90"/>
        <end position="115"/>
    </location>
</feature>
<feature type="transmembrane region" description="Helical" evidence="11">
    <location>
        <begin position="363"/>
        <end position="380"/>
    </location>
</feature>
<dbReference type="EMBL" id="JAMTCK010000003">
    <property type="protein sequence ID" value="MCP2164553.1"/>
    <property type="molecule type" value="Genomic_DNA"/>
</dbReference>
<feature type="compositionally biased region" description="Low complexity" evidence="10">
    <location>
        <begin position="1"/>
        <end position="14"/>
    </location>
</feature>
<dbReference type="GO" id="GO:0006506">
    <property type="term" value="P:GPI anchor biosynthetic process"/>
    <property type="evidence" value="ECO:0007669"/>
    <property type="project" value="UniProtKB-KW"/>
</dbReference>
<dbReference type="Proteomes" id="UP001206128">
    <property type="component" value="Unassembled WGS sequence"/>
</dbReference>
<evidence type="ECO:0000256" key="3">
    <source>
        <dbReference type="ARBA" id="ARBA00022502"/>
    </source>
</evidence>
<keyword evidence="7" id="KW-0256">Endoplasmic reticulum</keyword>
<keyword evidence="4" id="KW-0328">Glycosyltransferase</keyword>